<protein>
    <submittedName>
        <fullName evidence="2">Uncharacterized protein</fullName>
    </submittedName>
</protein>
<dbReference type="Proteomes" id="UP000638732">
    <property type="component" value="Unassembled WGS sequence"/>
</dbReference>
<keyword evidence="1" id="KW-0812">Transmembrane</keyword>
<dbReference type="EMBL" id="WWEO01000038">
    <property type="protein sequence ID" value="NCD68576.1"/>
    <property type="molecule type" value="Genomic_DNA"/>
</dbReference>
<reference evidence="2" key="1">
    <citation type="submission" date="2020-01" db="EMBL/GenBank/DDBJ databases">
        <authorList>
            <person name="Seo Y.L."/>
        </authorList>
    </citation>
    <scope>NUCLEOTIDE SEQUENCE</scope>
    <source>
        <strain evidence="2">R11</strain>
    </source>
</reference>
<reference evidence="2" key="2">
    <citation type="submission" date="2020-10" db="EMBL/GenBank/DDBJ databases">
        <title>Mucilaginibacter sp. nov., isolated from soil.</title>
        <authorList>
            <person name="Jeon C.O."/>
        </authorList>
    </citation>
    <scope>NUCLEOTIDE SEQUENCE</scope>
    <source>
        <strain evidence="2">R11</strain>
    </source>
</reference>
<name>A0A966DSR0_9SPHI</name>
<organism evidence="2 3">
    <name type="scientific">Mucilaginibacter agri</name>
    <dbReference type="NCBI Taxonomy" id="2695265"/>
    <lineage>
        <taxon>Bacteria</taxon>
        <taxon>Pseudomonadati</taxon>
        <taxon>Bacteroidota</taxon>
        <taxon>Sphingobacteriia</taxon>
        <taxon>Sphingobacteriales</taxon>
        <taxon>Sphingobacteriaceae</taxon>
        <taxon>Mucilaginibacter</taxon>
    </lineage>
</organism>
<comment type="caution">
    <text evidence="2">The sequence shown here is derived from an EMBL/GenBank/DDBJ whole genome shotgun (WGS) entry which is preliminary data.</text>
</comment>
<sequence>MRTSNKLIVGLGAILVVATITVDLMLKSIYNRIDLLDPLKNYDAIPATEFRVLRFIGGNAYAVSIQPAPSTGIKVMRSRKGFLRTEHHGDTLFVRFSVMSNGQMRDPEQVPLGLIISTPHLDAVFATGGDLILRGWKNGNLKLDLFGNGSADLSGLQLTVLTILAHENALVRLRRTNSADSLVVRSEQKAQVILEDIRAKKITPVLLDQSHLVLNKASVKAFFLRD</sequence>
<keyword evidence="3" id="KW-1185">Reference proteome</keyword>
<dbReference type="RefSeq" id="WP_166584599.1">
    <property type="nucleotide sequence ID" value="NZ_WWEO01000038.1"/>
</dbReference>
<proteinExistence type="predicted"/>
<keyword evidence="1" id="KW-1133">Transmembrane helix</keyword>
<evidence type="ECO:0000256" key="1">
    <source>
        <dbReference type="SAM" id="Phobius"/>
    </source>
</evidence>
<dbReference type="Gene3D" id="2.160.20.120">
    <property type="match status" value="1"/>
</dbReference>
<feature type="transmembrane region" description="Helical" evidence="1">
    <location>
        <begin position="7"/>
        <end position="26"/>
    </location>
</feature>
<evidence type="ECO:0000313" key="3">
    <source>
        <dbReference type="Proteomes" id="UP000638732"/>
    </source>
</evidence>
<dbReference type="AlphaFoldDB" id="A0A966DSR0"/>
<accession>A0A966DSR0</accession>
<evidence type="ECO:0000313" key="2">
    <source>
        <dbReference type="EMBL" id="NCD68576.1"/>
    </source>
</evidence>
<keyword evidence="1" id="KW-0472">Membrane</keyword>
<gene>
    <name evidence="2" type="ORF">GSY63_04325</name>
</gene>